<feature type="active site" description="Proton donor/acceptor" evidence="2">
    <location>
        <position position="10"/>
    </location>
</feature>
<dbReference type="KEGG" id="cce:Ccel_3242"/>
<dbReference type="InterPro" id="IPR006439">
    <property type="entry name" value="HAD-SF_hydro_IA"/>
</dbReference>
<reference evidence="6 7" key="1">
    <citation type="submission" date="2009-01" db="EMBL/GenBank/DDBJ databases">
        <title>Complete sequence of Clostridium cellulolyticum H10.</title>
        <authorList>
            <consortium name="US DOE Joint Genome Institute"/>
            <person name="Lucas S."/>
            <person name="Copeland A."/>
            <person name="Lapidus A."/>
            <person name="Glavina del Rio T."/>
            <person name="Dalin E."/>
            <person name="Tice H."/>
            <person name="Bruce D."/>
            <person name="Goodwin L."/>
            <person name="Pitluck S."/>
            <person name="Chertkov O."/>
            <person name="Saunders E."/>
            <person name="Brettin T."/>
            <person name="Detter J.C."/>
            <person name="Han C."/>
            <person name="Larimer F."/>
            <person name="Land M."/>
            <person name="Hauser L."/>
            <person name="Kyrpides N."/>
            <person name="Ivanova N."/>
            <person name="Zhou J."/>
            <person name="Richardson P."/>
        </authorList>
    </citation>
    <scope>NUCLEOTIDE SEQUENCE [LARGE SCALE GENOMIC DNA]</scope>
    <source>
        <strain evidence="7">ATCC 35319 / DSM 5812 / JCM 6584 / H10</strain>
    </source>
</reference>
<feature type="binding site" evidence="4">
    <location>
        <position position="12"/>
    </location>
    <ligand>
        <name>Mg(2+)</name>
        <dbReference type="ChEBI" id="CHEBI:18420"/>
    </ligand>
</feature>
<feature type="binding site" evidence="3">
    <location>
        <position position="26"/>
    </location>
    <ligand>
        <name>substrate</name>
    </ligand>
</feature>
<accession>B8I0X5</accession>
<feature type="site" description="Important for catalytic activity and assists the phosphoryl transfer reaction to Asp8 by balancing charge and orienting the reacting groups" evidence="5">
    <location>
        <position position="147"/>
    </location>
</feature>
<evidence type="ECO:0000256" key="3">
    <source>
        <dbReference type="PIRSR" id="PIRSR610972-2"/>
    </source>
</evidence>
<feature type="binding site" evidence="3">
    <location>
        <position position="78"/>
    </location>
    <ligand>
        <name>substrate</name>
    </ligand>
</feature>
<dbReference type="NCBIfam" id="TIGR02009">
    <property type="entry name" value="PGMB-YQAB-SF"/>
    <property type="match status" value="1"/>
</dbReference>
<dbReference type="NCBIfam" id="TIGR01509">
    <property type="entry name" value="HAD-SF-IA-v3"/>
    <property type="match status" value="1"/>
</dbReference>
<evidence type="ECO:0000256" key="5">
    <source>
        <dbReference type="PIRSR" id="PIRSR610972-4"/>
    </source>
</evidence>
<feature type="binding site" evidence="4">
    <location>
        <position position="10"/>
    </location>
    <ligand>
        <name>Mg(2+)</name>
        <dbReference type="ChEBI" id="CHEBI:18420"/>
    </ligand>
</feature>
<dbReference type="NCBIfam" id="TIGR01990">
    <property type="entry name" value="bPGM"/>
    <property type="match status" value="1"/>
</dbReference>
<dbReference type="SUPFAM" id="SSF56784">
    <property type="entry name" value="HAD-like"/>
    <property type="match status" value="1"/>
</dbReference>
<feature type="site" description="Important for catalytic activity and assists the phosphoryl transfer reaction to Asp8 by balancing charge and orienting the reacting groups" evidence="5">
    <location>
        <position position="116"/>
    </location>
</feature>
<gene>
    <name evidence="6" type="ordered locus">Ccel_3242</name>
</gene>
<dbReference type="OrthoDB" id="9797743at2"/>
<dbReference type="HOGENOM" id="CLU_045011_13_3_9"/>
<dbReference type="InterPro" id="IPR036412">
    <property type="entry name" value="HAD-like_sf"/>
</dbReference>
<feature type="binding site" evidence="4">
    <location>
        <position position="172"/>
    </location>
    <ligand>
        <name>Mg(2+)</name>
        <dbReference type="ChEBI" id="CHEBI:18420"/>
    </ligand>
</feature>
<comment type="cofactor">
    <cofactor evidence="4">
        <name>Mg(2+)</name>
        <dbReference type="ChEBI" id="CHEBI:18420"/>
    </cofactor>
    <text evidence="4">Binds 2 magnesium ions per subunit.</text>
</comment>
<keyword evidence="4" id="KW-0479">Metal-binding</keyword>
<comment type="similarity">
    <text evidence="1">Belongs to the HAD-like hydrolase superfamily. CbbY/CbbZ/Gph/YieH family.</text>
</comment>
<dbReference type="CDD" id="cd02598">
    <property type="entry name" value="HAD_BPGM"/>
    <property type="match status" value="1"/>
</dbReference>
<evidence type="ECO:0000256" key="1">
    <source>
        <dbReference type="ARBA" id="ARBA00006171"/>
    </source>
</evidence>
<feature type="binding site" evidence="4">
    <location>
        <position position="171"/>
    </location>
    <ligand>
        <name>Mg(2+)</name>
        <dbReference type="ChEBI" id="CHEBI:18420"/>
    </ligand>
</feature>
<dbReference type="InterPro" id="IPR010976">
    <property type="entry name" value="B-phosphoglucomutase_hydrolase"/>
</dbReference>
<organism evidence="6 7">
    <name type="scientific">Ruminiclostridium cellulolyticum (strain ATCC 35319 / DSM 5812 / JCM 6584 / H10)</name>
    <name type="common">Clostridium cellulolyticum</name>
    <dbReference type="NCBI Taxonomy" id="394503"/>
    <lineage>
        <taxon>Bacteria</taxon>
        <taxon>Bacillati</taxon>
        <taxon>Bacillota</taxon>
        <taxon>Clostridia</taxon>
        <taxon>Eubacteriales</taxon>
        <taxon>Oscillospiraceae</taxon>
        <taxon>Ruminiclostridium</taxon>
    </lineage>
</organism>
<feature type="binding site" evidence="3">
    <location>
        <begin position="10"/>
        <end position="12"/>
    </location>
    <ligand>
        <name>substrate</name>
    </ligand>
</feature>
<evidence type="ECO:0000313" key="6">
    <source>
        <dbReference type="EMBL" id="ACL77531.1"/>
    </source>
</evidence>
<dbReference type="InterPro" id="IPR010972">
    <property type="entry name" value="Beta-PGM"/>
</dbReference>
<dbReference type="SFLD" id="SFLDG01129">
    <property type="entry name" value="C1.5:_HAD__Beta-PGM__Phosphata"/>
    <property type="match status" value="1"/>
</dbReference>
<dbReference type="PANTHER" id="PTHR18901">
    <property type="entry name" value="2-DEOXYGLUCOSE-6-PHOSPHATE PHOSPHATASE 2"/>
    <property type="match status" value="1"/>
</dbReference>
<dbReference type="InterPro" id="IPR023198">
    <property type="entry name" value="PGP-like_dom2"/>
</dbReference>
<proteinExistence type="inferred from homology"/>
<dbReference type="EMBL" id="CP001348">
    <property type="protein sequence ID" value="ACL77531.1"/>
    <property type="molecule type" value="Genomic_DNA"/>
</dbReference>
<evidence type="ECO:0000256" key="4">
    <source>
        <dbReference type="PIRSR" id="PIRSR610972-3"/>
    </source>
</evidence>
<evidence type="ECO:0000313" key="7">
    <source>
        <dbReference type="Proteomes" id="UP000001349"/>
    </source>
</evidence>
<dbReference type="STRING" id="394503.Ccel_3242"/>
<sequence>MKPFKAAIFDLDGVIVDTAKFHFLAWHRLAAELGFEFTEKDNERQKGVSRMESLEVLLEVGGLLDLSSEKKEELATKKNEWYKEYLYKMTPAEILPGAKDFLKYLRLRGIRIALASASKNAPIILEKLNITDLFDAIVDGNSVSKAKPNPEVFLKAAEQLGIAPSDCFVFEDAQAGVEGAKRAGMRVVGIGEPTVLNQAEIVVRGFPDIEPVILLSHIN</sequence>
<dbReference type="InterPro" id="IPR023214">
    <property type="entry name" value="HAD_sf"/>
</dbReference>
<dbReference type="SFLD" id="SFLDS00003">
    <property type="entry name" value="Haloacid_Dehalogenase"/>
    <property type="match status" value="1"/>
</dbReference>
<name>B8I0X5_RUMCH</name>
<feature type="active site" description="Proton donor/acceptor" evidence="2">
    <location>
        <position position="12"/>
    </location>
</feature>
<dbReference type="Gene3D" id="1.10.150.240">
    <property type="entry name" value="Putative phosphatase, domain 2"/>
    <property type="match status" value="1"/>
</dbReference>
<dbReference type="Pfam" id="PF00702">
    <property type="entry name" value="Hydrolase"/>
    <property type="match status" value="1"/>
</dbReference>
<evidence type="ECO:0000256" key="2">
    <source>
        <dbReference type="PIRSR" id="PIRSR610972-1"/>
    </source>
</evidence>
<dbReference type="AlphaFoldDB" id="B8I0X5"/>
<dbReference type="SFLD" id="SFLDG01135">
    <property type="entry name" value="C1.5.6:_HAD__Beta-PGM__Phospha"/>
    <property type="match status" value="1"/>
</dbReference>
<dbReference type="NCBIfam" id="TIGR01549">
    <property type="entry name" value="HAD-SF-IA-v1"/>
    <property type="match status" value="1"/>
</dbReference>
<dbReference type="RefSeq" id="WP_015926589.1">
    <property type="nucleotide sequence ID" value="NC_011898.1"/>
</dbReference>
<dbReference type="GO" id="GO:0005975">
    <property type="term" value="P:carbohydrate metabolic process"/>
    <property type="evidence" value="ECO:0007669"/>
    <property type="project" value="InterPro"/>
</dbReference>
<dbReference type="GO" id="GO:0000287">
    <property type="term" value="F:magnesium ion binding"/>
    <property type="evidence" value="ECO:0007669"/>
    <property type="project" value="InterPro"/>
</dbReference>
<dbReference type="GO" id="GO:0008801">
    <property type="term" value="F:beta-phosphoglucomutase activity"/>
    <property type="evidence" value="ECO:0007669"/>
    <property type="project" value="InterPro"/>
</dbReference>
<feature type="binding site" evidence="3">
    <location>
        <position position="53"/>
    </location>
    <ligand>
        <name>substrate</name>
    </ligand>
</feature>
<feature type="binding site" evidence="3">
    <location>
        <begin position="116"/>
        <end position="120"/>
    </location>
    <ligand>
        <name>substrate</name>
    </ligand>
</feature>
<feature type="binding site" evidence="3">
    <location>
        <position position="147"/>
    </location>
    <ligand>
        <name>substrate</name>
    </ligand>
</feature>
<dbReference type="Proteomes" id="UP000001349">
    <property type="component" value="Chromosome"/>
</dbReference>
<keyword evidence="4" id="KW-0460">Magnesium</keyword>
<keyword evidence="7" id="KW-1185">Reference proteome</keyword>
<dbReference type="eggNOG" id="COG0637">
    <property type="taxonomic scope" value="Bacteria"/>
</dbReference>
<dbReference type="PANTHER" id="PTHR18901:SF38">
    <property type="entry name" value="PSEUDOURIDINE-5'-PHOSPHATASE"/>
    <property type="match status" value="1"/>
</dbReference>
<dbReference type="Gene3D" id="3.40.50.1000">
    <property type="entry name" value="HAD superfamily/HAD-like"/>
    <property type="match status" value="1"/>
</dbReference>
<protein>
    <submittedName>
        <fullName evidence="6">Beta-phosphoglucomutase</fullName>
    </submittedName>
</protein>